<organism evidence="4 5">
    <name type="scientific">Nocardia donostiensis</name>
    <dbReference type="NCBI Taxonomy" id="1538463"/>
    <lineage>
        <taxon>Bacteria</taxon>
        <taxon>Bacillati</taxon>
        <taxon>Actinomycetota</taxon>
        <taxon>Actinomycetes</taxon>
        <taxon>Mycobacteriales</taxon>
        <taxon>Nocardiaceae</taxon>
        <taxon>Nocardia</taxon>
    </lineage>
</organism>
<dbReference type="EMBL" id="MUMY01000006">
    <property type="protein sequence ID" value="ONM49109.1"/>
    <property type="molecule type" value="Genomic_DNA"/>
</dbReference>
<evidence type="ECO:0000313" key="4">
    <source>
        <dbReference type="EMBL" id="ONM49109.1"/>
    </source>
</evidence>
<protein>
    <recommendedName>
        <fullName evidence="6">DUF4407 domain-containing protein</fullName>
    </recommendedName>
</protein>
<feature type="transmembrane region" description="Helical" evidence="3">
    <location>
        <begin position="64"/>
        <end position="85"/>
    </location>
</feature>
<dbReference type="AlphaFoldDB" id="A0A1V2THV9"/>
<proteinExistence type="predicted"/>
<feature type="transmembrane region" description="Helical" evidence="3">
    <location>
        <begin position="278"/>
        <end position="301"/>
    </location>
</feature>
<dbReference type="InterPro" id="IPR025519">
    <property type="entry name" value="DUF4407"/>
</dbReference>
<gene>
    <name evidence="4" type="ORF">B0T46_09285</name>
</gene>
<feature type="compositionally biased region" description="Low complexity" evidence="2">
    <location>
        <begin position="404"/>
        <end position="419"/>
    </location>
</feature>
<dbReference type="OrthoDB" id="4571476at2"/>
<sequence>MTVTGMFIWLGGGQPAELDDRHERTGYAVTGAGVASTALVAAAVTATALALSEKAPAAPATMPLVTAAIALTAGLVTGLIGRAMAGAESTARLDRPAGTPNLPATVGRISVAVLIGVLLAETAATAVFDDAIDRLLDERAATAASTAADVRAARSELDRARAERAALTGTIAAARSDIDSALIVARCEYNPTPLCPQTKITGVPGRGPESQAANAMLDDARARLAAAETRIAPLDQRIADGRRQLSDAETAAFAHGDRGLGARWTAMNEHTGADRGALALRLLGTALFLLLALLPLILRWWRGETSLDRRRAARAVQDRADLGADTAIAVTQAQMRTETETLRAEQQLASARLAAAADTAIDRERQRTRVIAAIGGLEIGVVEPLITTADSVPDAVRDRHDGNTAAELPAPATPKALPAGNSPDISRTKPAPPRGLELPLIGAVPFTDTAVRWIGPLVPSFVTTAVNTATLPLRLAQQALDEAEEITFTLRKSRKLAAASGTRALAGDTVERQPVTTGSAEHAVPTVIEADYTEVDTHNR</sequence>
<evidence type="ECO:0000256" key="1">
    <source>
        <dbReference type="SAM" id="Coils"/>
    </source>
</evidence>
<evidence type="ECO:0000256" key="2">
    <source>
        <dbReference type="SAM" id="MobiDB-lite"/>
    </source>
</evidence>
<keyword evidence="3" id="KW-0472">Membrane</keyword>
<keyword evidence="3" id="KW-0812">Transmembrane</keyword>
<reference evidence="4 5" key="1">
    <citation type="journal article" date="2016" name="Antonie Van Leeuwenhoek">
        <title>Nocardia donostiensis sp. nov., isolated from human respiratory specimens.</title>
        <authorList>
            <person name="Ercibengoa M."/>
            <person name="Bell M."/>
            <person name="Marimon J.M."/>
            <person name="Humrighouse B."/>
            <person name="Klenk H.P."/>
            <person name="Potter G."/>
            <person name="Perez-Trallero E."/>
        </authorList>
    </citation>
    <scope>NUCLEOTIDE SEQUENCE [LARGE SCALE GENOMIC DNA]</scope>
    <source>
        <strain evidence="4 5">X1655</strain>
    </source>
</reference>
<keyword evidence="1" id="KW-0175">Coiled coil</keyword>
<accession>A0A1V2THV9</accession>
<comment type="caution">
    <text evidence="4">The sequence shown here is derived from an EMBL/GenBank/DDBJ whole genome shotgun (WGS) entry which is preliminary data.</text>
</comment>
<dbReference type="Pfam" id="PF14362">
    <property type="entry name" value="DUF4407"/>
    <property type="match status" value="1"/>
</dbReference>
<dbReference type="RefSeq" id="WP_077116119.1">
    <property type="nucleotide sequence ID" value="NZ_LOKT01000010.1"/>
</dbReference>
<feature type="transmembrane region" description="Helical" evidence="3">
    <location>
        <begin position="105"/>
        <end position="128"/>
    </location>
</feature>
<evidence type="ECO:0000313" key="5">
    <source>
        <dbReference type="Proteomes" id="UP000188836"/>
    </source>
</evidence>
<feature type="region of interest" description="Disordered" evidence="2">
    <location>
        <begin position="394"/>
        <end position="433"/>
    </location>
</feature>
<evidence type="ECO:0000256" key="3">
    <source>
        <dbReference type="SAM" id="Phobius"/>
    </source>
</evidence>
<keyword evidence="5" id="KW-1185">Reference proteome</keyword>
<feature type="coiled-coil region" evidence="1">
    <location>
        <begin position="210"/>
        <end position="237"/>
    </location>
</feature>
<keyword evidence="3" id="KW-1133">Transmembrane helix</keyword>
<feature type="transmembrane region" description="Helical" evidence="3">
    <location>
        <begin position="27"/>
        <end position="52"/>
    </location>
</feature>
<name>A0A1V2THV9_9NOCA</name>
<feature type="coiled-coil region" evidence="1">
    <location>
        <begin position="143"/>
        <end position="177"/>
    </location>
</feature>
<evidence type="ECO:0008006" key="6">
    <source>
        <dbReference type="Google" id="ProtNLM"/>
    </source>
</evidence>
<dbReference type="Proteomes" id="UP000188836">
    <property type="component" value="Unassembled WGS sequence"/>
</dbReference>